<evidence type="ECO:0000259" key="4">
    <source>
        <dbReference type="Pfam" id="PF13458"/>
    </source>
</evidence>
<dbReference type="InterPro" id="IPR028081">
    <property type="entry name" value="Leu-bd"/>
</dbReference>
<dbReference type="Proteomes" id="UP000276379">
    <property type="component" value="Unassembled WGS sequence"/>
</dbReference>
<dbReference type="RefSeq" id="WP_125213570.1">
    <property type="nucleotide sequence ID" value="NZ_PDES01000006.1"/>
</dbReference>
<evidence type="ECO:0000256" key="3">
    <source>
        <dbReference type="SAM" id="MobiDB-lite"/>
    </source>
</evidence>
<dbReference type="PANTHER" id="PTHR47151:SF2">
    <property type="entry name" value="AMINO ACID BINDING PROTEIN"/>
    <property type="match status" value="1"/>
</dbReference>
<comment type="caution">
    <text evidence="5">The sequence shown here is derived from an EMBL/GenBank/DDBJ whole genome shotgun (WGS) entry which is preliminary data.</text>
</comment>
<dbReference type="SUPFAM" id="SSF53822">
    <property type="entry name" value="Periplasmic binding protein-like I"/>
    <property type="match status" value="1"/>
</dbReference>
<dbReference type="EMBL" id="PDES01000006">
    <property type="protein sequence ID" value="RRQ86211.1"/>
    <property type="molecule type" value="Genomic_DNA"/>
</dbReference>
<evidence type="ECO:0000256" key="2">
    <source>
        <dbReference type="ARBA" id="ARBA00022729"/>
    </source>
</evidence>
<accession>A0A3R8RDC1</accession>
<dbReference type="Pfam" id="PF13458">
    <property type="entry name" value="Peripla_BP_6"/>
    <property type="match status" value="1"/>
</dbReference>
<protein>
    <recommendedName>
        <fullName evidence="4">Leucine-binding protein domain-containing protein</fullName>
    </recommendedName>
</protein>
<name>A0A3R8RDC1_9ACTN</name>
<evidence type="ECO:0000313" key="5">
    <source>
        <dbReference type="EMBL" id="RRQ86211.1"/>
    </source>
</evidence>
<proteinExistence type="inferred from homology"/>
<comment type="similarity">
    <text evidence="1">Belongs to the leucine-binding protein family.</text>
</comment>
<keyword evidence="2" id="KW-0732">Signal</keyword>
<dbReference type="PANTHER" id="PTHR47151">
    <property type="entry name" value="LEU/ILE/VAL-BINDING ABC TRANSPORTER SUBUNIT"/>
    <property type="match status" value="1"/>
</dbReference>
<keyword evidence="6" id="KW-1185">Reference proteome</keyword>
<gene>
    <name evidence="5" type="ORF">CQW44_14990</name>
</gene>
<dbReference type="AlphaFoldDB" id="A0A3R8RDC1"/>
<feature type="region of interest" description="Disordered" evidence="3">
    <location>
        <begin position="35"/>
        <end position="55"/>
    </location>
</feature>
<evidence type="ECO:0000313" key="6">
    <source>
        <dbReference type="Proteomes" id="UP000276379"/>
    </source>
</evidence>
<sequence length="275" mass="29085">MPELRAQPGDFATDDWLPPTLPAVIAERSAQVLHLPDPERPAAPGTPVDEPPAPSRRRLLVVGGAAAAAPTASGFAAAWLTGRADPPSIAVSRSRRTVAVQADLAGPVKALGTSLERGVRLAVGQHNARADRPFDLALTILDDTGDAYRAEKTAQRLVTDGRVCAVVGPTSDATALVAADRYKKALLPMATAWADSDSLYAAVDMKHPTSSVFQLRPCDTAIGAPLVRCLTSVRPARRTFLVEDLAARDYSWGIAQNLPPTPHALNWPTAKLSCI</sequence>
<dbReference type="InterPro" id="IPR028082">
    <property type="entry name" value="Peripla_BP_I"/>
</dbReference>
<dbReference type="Gene3D" id="3.40.50.2300">
    <property type="match status" value="2"/>
</dbReference>
<evidence type="ECO:0000256" key="1">
    <source>
        <dbReference type="ARBA" id="ARBA00010062"/>
    </source>
</evidence>
<reference evidence="5 6" key="1">
    <citation type="submission" date="2017-10" db="EMBL/GenBank/DDBJ databases">
        <title>Draft genome of actinobacteria isolated from guarana (Paullinia cupana (Mart.) Ducke.</title>
        <authorList>
            <person name="Siqueira K.A."/>
            <person name="Liotti R.G."/>
            <person name="Mendes T.A."/>
            <person name="Soares M.A."/>
        </authorList>
    </citation>
    <scope>NUCLEOTIDE SEQUENCE [LARGE SCALE GENOMIC DNA]</scope>
    <source>
        <strain evidence="5 6">199</strain>
    </source>
</reference>
<feature type="domain" description="Leucine-binding protein" evidence="4">
    <location>
        <begin position="97"/>
        <end position="244"/>
    </location>
</feature>
<organism evidence="5 6">
    <name type="scientific">Streptomyces griseofuscus</name>
    <dbReference type="NCBI Taxonomy" id="146922"/>
    <lineage>
        <taxon>Bacteria</taxon>
        <taxon>Bacillati</taxon>
        <taxon>Actinomycetota</taxon>
        <taxon>Actinomycetes</taxon>
        <taxon>Kitasatosporales</taxon>
        <taxon>Streptomycetaceae</taxon>
        <taxon>Streptomyces</taxon>
    </lineage>
</organism>